<dbReference type="AlphaFoldDB" id="A0AAJ0MGL0"/>
<reference evidence="1" key="2">
    <citation type="submission" date="2023-06" db="EMBL/GenBank/DDBJ databases">
        <authorList>
            <consortium name="Lawrence Berkeley National Laboratory"/>
            <person name="Haridas S."/>
            <person name="Hensen N."/>
            <person name="Bonometti L."/>
            <person name="Westerberg I."/>
            <person name="Brannstrom I.O."/>
            <person name="Guillou S."/>
            <person name="Cros-Aarteil S."/>
            <person name="Calhoun S."/>
            <person name="Kuo A."/>
            <person name="Mondo S."/>
            <person name="Pangilinan J."/>
            <person name="Riley R."/>
            <person name="Labutti K."/>
            <person name="Andreopoulos B."/>
            <person name="Lipzen A."/>
            <person name="Chen C."/>
            <person name="Yanf M."/>
            <person name="Daum C."/>
            <person name="Ng V."/>
            <person name="Clum A."/>
            <person name="Steindorff A."/>
            <person name="Ohm R."/>
            <person name="Martin F."/>
            <person name="Silar P."/>
            <person name="Natvig D."/>
            <person name="Lalanne C."/>
            <person name="Gautier V."/>
            <person name="Ament-Velasquez S.L."/>
            <person name="Kruys A."/>
            <person name="Hutchinson M.I."/>
            <person name="Powell A.J."/>
            <person name="Barry K."/>
            <person name="Miller A.N."/>
            <person name="Grigoriev I.V."/>
            <person name="Debuchy R."/>
            <person name="Gladieux P."/>
            <person name="Thoren M.H."/>
            <person name="Johannesson H."/>
        </authorList>
    </citation>
    <scope>NUCLEOTIDE SEQUENCE</scope>
    <source>
        <strain evidence="1">CBS 955.72</strain>
    </source>
</reference>
<dbReference type="Proteomes" id="UP001275084">
    <property type="component" value="Unassembled WGS sequence"/>
</dbReference>
<organism evidence="1 2">
    <name type="scientific">Lasiosphaeria hispida</name>
    <dbReference type="NCBI Taxonomy" id="260671"/>
    <lineage>
        <taxon>Eukaryota</taxon>
        <taxon>Fungi</taxon>
        <taxon>Dikarya</taxon>
        <taxon>Ascomycota</taxon>
        <taxon>Pezizomycotina</taxon>
        <taxon>Sordariomycetes</taxon>
        <taxon>Sordariomycetidae</taxon>
        <taxon>Sordariales</taxon>
        <taxon>Lasiosphaeriaceae</taxon>
        <taxon>Lasiosphaeria</taxon>
    </lineage>
</organism>
<evidence type="ECO:0000313" key="2">
    <source>
        <dbReference type="Proteomes" id="UP001275084"/>
    </source>
</evidence>
<gene>
    <name evidence="1" type="ORF">B0T25DRAFT_567168</name>
</gene>
<keyword evidence="2" id="KW-1185">Reference proteome</keyword>
<reference evidence="1" key="1">
    <citation type="journal article" date="2023" name="Mol. Phylogenet. Evol.">
        <title>Genome-scale phylogeny and comparative genomics of the fungal order Sordariales.</title>
        <authorList>
            <person name="Hensen N."/>
            <person name="Bonometti L."/>
            <person name="Westerberg I."/>
            <person name="Brannstrom I.O."/>
            <person name="Guillou S."/>
            <person name="Cros-Aarteil S."/>
            <person name="Calhoun S."/>
            <person name="Haridas S."/>
            <person name="Kuo A."/>
            <person name="Mondo S."/>
            <person name="Pangilinan J."/>
            <person name="Riley R."/>
            <person name="LaButti K."/>
            <person name="Andreopoulos B."/>
            <person name="Lipzen A."/>
            <person name="Chen C."/>
            <person name="Yan M."/>
            <person name="Daum C."/>
            <person name="Ng V."/>
            <person name="Clum A."/>
            <person name="Steindorff A."/>
            <person name="Ohm R.A."/>
            <person name="Martin F."/>
            <person name="Silar P."/>
            <person name="Natvig D.O."/>
            <person name="Lalanne C."/>
            <person name="Gautier V."/>
            <person name="Ament-Velasquez S.L."/>
            <person name="Kruys A."/>
            <person name="Hutchinson M.I."/>
            <person name="Powell A.J."/>
            <person name="Barry K."/>
            <person name="Miller A.N."/>
            <person name="Grigoriev I.V."/>
            <person name="Debuchy R."/>
            <person name="Gladieux P."/>
            <person name="Hiltunen Thoren M."/>
            <person name="Johannesson H."/>
        </authorList>
    </citation>
    <scope>NUCLEOTIDE SEQUENCE</scope>
    <source>
        <strain evidence="1">CBS 955.72</strain>
    </source>
</reference>
<protein>
    <submittedName>
        <fullName evidence="1">Uncharacterized protein</fullName>
    </submittedName>
</protein>
<comment type="caution">
    <text evidence="1">The sequence shown here is derived from an EMBL/GenBank/DDBJ whole genome shotgun (WGS) entry which is preliminary data.</text>
</comment>
<evidence type="ECO:0000313" key="1">
    <source>
        <dbReference type="EMBL" id="KAK3357911.1"/>
    </source>
</evidence>
<name>A0AAJ0MGL0_9PEZI</name>
<sequence length="199" mass="22899">MQYAVSTTALHAARNEANPYPNCSPRRYARANALFIYQILRLLTKMPVFYELTGQSLDILPLYPISAAREFWGSWVFQESARRTLATILFFLLAYQYVKGKVRTKCNQNSYVCRSVTLSAHLWQADDPVDFALAWRNKRHFVMHSEALESVTAVMEKARSDDVGEFGQIFLTGLTGRDEAKGWLALRVSHYDLMFRRTS</sequence>
<proteinExistence type="predicted"/>
<accession>A0AAJ0MGL0</accession>
<dbReference type="EMBL" id="JAUIQD010000003">
    <property type="protein sequence ID" value="KAK3357911.1"/>
    <property type="molecule type" value="Genomic_DNA"/>
</dbReference>